<keyword evidence="4 6" id="KW-1133">Transmembrane helix</keyword>
<comment type="subcellular location">
    <subcellularLocation>
        <location evidence="1">Cell membrane</location>
        <topology evidence="1">Multi-pass membrane protein</topology>
    </subcellularLocation>
</comment>
<dbReference type="Pfam" id="PF07681">
    <property type="entry name" value="DoxX"/>
    <property type="match status" value="1"/>
</dbReference>
<sequence>MKTENRYIMTILPLILRVGLGLVFLIGGLSKLNQLLDPTLQEKILTSYWGTSGYVNQFFIDFMFSPDQLSPWWFLTSLSFFELFSGIALIVGFAVRPLSLIYAFLLWAFVIALPTITVPFIEVTVKTYTAPAIFVQIRDIALSGMMFILYNLGSGAYSLDKILFHAPANNPNINWDSLGLLLRLSLAIPIGIGAVFFGMANIQTFASNPWILLLLAILITGGVGLRYAGIAIVFVMLWYMVYKFNIDKSLIGNLNGFKREFAFIAAGIVLSIAGGGQSHTITSAIKKIQRFLKNSTTS</sequence>
<accession>A0A3B0X7A4</accession>
<evidence type="ECO:0008006" key="8">
    <source>
        <dbReference type="Google" id="ProtNLM"/>
    </source>
</evidence>
<dbReference type="AlphaFoldDB" id="A0A3B0X7A4"/>
<dbReference type="InterPro" id="IPR032808">
    <property type="entry name" value="DoxX"/>
</dbReference>
<dbReference type="PANTHER" id="PTHR33452:SF1">
    <property type="entry name" value="INNER MEMBRANE PROTEIN YPHA-RELATED"/>
    <property type="match status" value="1"/>
</dbReference>
<evidence type="ECO:0000256" key="6">
    <source>
        <dbReference type="SAM" id="Phobius"/>
    </source>
</evidence>
<keyword evidence="2" id="KW-1003">Cell membrane</keyword>
<evidence type="ECO:0000313" key="7">
    <source>
        <dbReference type="EMBL" id="VAW57419.1"/>
    </source>
</evidence>
<feature type="transmembrane region" description="Helical" evidence="6">
    <location>
        <begin position="72"/>
        <end position="93"/>
    </location>
</feature>
<gene>
    <name evidence="7" type="ORF">MNBD_GAMMA07-1359</name>
</gene>
<keyword evidence="3 6" id="KW-0812">Transmembrane</keyword>
<feature type="transmembrane region" description="Helical" evidence="6">
    <location>
        <begin position="212"/>
        <end position="241"/>
    </location>
</feature>
<proteinExistence type="predicted"/>
<dbReference type="GO" id="GO:0005886">
    <property type="term" value="C:plasma membrane"/>
    <property type="evidence" value="ECO:0007669"/>
    <property type="project" value="UniProtKB-SubCell"/>
</dbReference>
<reference evidence="7" key="1">
    <citation type="submission" date="2018-06" db="EMBL/GenBank/DDBJ databases">
        <authorList>
            <person name="Zhirakovskaya E."/>
        </authorList>
    </citation>
    <scope>NUCLEOTIDE SEQUENCE</scope>
</reference>
<dbReference type="InterPro" id="IPR051907">
    <property type="entry name" value="DoxX-like_oxidoreductase"/>
</dbReference>
<feature type="transmembrane region" description="Helical" evidence="6">
    <location>
        <begin position="180"/>
        <end position="200"/>
    </location>
</feature>
<feature type="transmembrane region" description="Helical" evidence="6">
    <location>
        <begin position="7"/>
        <end position="29"/>
    </location>
</feature>
<feature type="transmembrane region" description="Helical" evidence="6">
    <location>
        <begin position="100"/>
        <end position="121"/>
    </location>
</feature>
<dbReference type="EMBL" id="UOFF01000387">
    <property type="protein sequence ID" value="VAW57419.1"/>
    <property type="molecule type" value="Genomic_DNA"/>
</dbReference>
<keyword evidence="5 6" id="KW-0472">Membrane</keyword>
<evidence type="ECO:0000256" key="1">
    <source>
        <dbReference type="ARBA" id="ARBA00004651"/>
    </source>
</evidence>
<evidence type="ECO:0000256" key="4">
    <source>
        <dbReference type="ARBA" id="ARBA00022989"/>
    </source>
</evidence>
<evidence type="ECO:0000256" key="2">
    <source>
        <dbReference type="ARBA" id="ARBA00022475"/>
    </source>
</evidence>
<feature type="transmembrane region" description="Helical" evidence="6">
    <location>
        <begin position="261"/>
        <end position="285"/>
    </location>
</feature>
<dbReference type="PANTHER" id="PTHR33452">
    <property type="entry name" value="OXIDOREDUCTASE CATD-RELATED"/>
    <property type="match status" value="1"/>
</dbReference>
<name>A0A3B0X7A4_9ZZZZ</name>
<evidence type="ECO:0000256" key="5">
    <source>
        <dbReference type="ARBA" id="ARBA00023136"/>
    </source>
</evidence>
<evidence type="ECO:0000256" key="3">
    <source>
        <dbReference type="ARBA" id="ARBA00022692"/>
    </source>
</evidence>
<protein>
    <recommendedName>
        <fullName evidence="8">DoxX family protein</fullName>
    </recommendedName>
</protein>
<organism evidence="7">
    <name type="scientific">hydrothermal vent metagenome</name>
    <dbReference type="NCBI Taxonomy" id="652676"/>
    <lineage>
        <taxon>unclassified sequences</taxon>
        <taxon>metagenomes</taxon>
        <taxon>ecological metagenomes</taxon>
    </lineage>
</organism>